<reference evidence="2" key="1">
    <citation type="journal article" date="2019" name="Int. J. Syst. Evol. Microbiol.">
        <title>The Global Catalogue of Microorganisms (GCM) 10K type strain sequencing project: providing services to taxonomists for standard genome sequencing and annotation.</title>
        <authorList>
            <consortium name="The Broad Institute Genomics Platform"/>
            <consortium name="The Broad Institute Genome Sequencing Center for Infectious Disease"/>
            <person name="Wu L."/>
            <person name="Ma J."/>
        </authorList>
    </citation>
    <scope>NUCLEOTIDE SEQUENCE [LARGE SCALE GENOMIC DNA]</scope>
    <source>
        <strain evidence="2">JCM 18274</strain>
    </source>
</reference>
<accession>A0ABP9ERV5</accession>
<dbReference type="Proteomes" id="UP001500433">
    <property type="component" value="Unassembled WGS sequence"/>
</dbReference>
<name>A0ABP9ERV5_9FLAO</name>
<keyword evidence="2" id="KW-1185">Reference proteome</keyword>
<comment type="caution">
    <text evidence="1">The sequence shown here is derived from an EMBL/GenBank/DDBJ whole genome shotgun (WGS) entry which is preliminary data.</text>
</comment>
<evidence type="ECO:0000313" key="2">
    <source>
        <dbReference type="Proteomes" id="UP001500433"/>
    </source>
</evidence>
<organism evidence="1 2">
    <name type="scientific">Flaviramulus aquimarinus</name>
    <dbReference type="NCBI Taxonomy" id="1170456"/>
    <lineage>
        <taxon>Bacteria</taxon>
        <taxon>Pseudomonadati</taxon>
        <taxon>Bacteroidota</taxon>
        <taxon>Flavobacteriia</taxon>
        <taxon>Flavobacteriales</taxon>
        <taxon>Flavobacteriaceae</taxon>
        <taxon>Flaviramulus</taxon>
    </lineage>
</organism>
<dbReference type="EMBL" id="BAABJH010000001">
    <property type="protein sequence ID" value="GAA4884464.1"/>
    <property type="molecule type" value="Genomic_DNA"/>
</dbReference>
<evidence type="ECO:0000313" key="1">
    <source>
        <dbReference type="EMBL" id="GAA4884464.1"/>
    </source>
</evidence>
<proteinExistence type="predicted"/>
<sequence length="135" mass="15967">MEIQKQVHKNFIRSKYAEELQYAIKQHQIYLKSLEKELNFYEFLLDSCKFKSPIMNLFERLTQFKIDIATSNKNRALLLSEINAITFKRSNASLKNIDLIITKLEKIEAKIHNFNTDISRLKSSMFEYLQNVIAS</sequence>
<gene>
    <name evidence="1" type="ORF">GCM10023311_03600</name>
</gene>
<dbReference type="RefSeq" id="WP_345272262.1">
    <property type="nucleotide sequence ID" value="NZ_BAABJH010000001.1"/>
</dbReference>
<protein>
    <submittedName>
        <fullName evidence="1">Uncharacterized protein</fullName>
    </submittedName>
</protein>